<dbReference type="AlphaFoldDB" id="A0A5J5ACU3"/>
<dbReference type="Pfam" id="PF26369">
    <property type="entry name" value="UPF0426"/>
    <property type="match status" value="1"/>
</dbReference>
<accession>A0A5J5ACU3</accession>
<dbReference type="Proteomes" id="UP000325577">
    <property type="component" value="Linkage Group LG21"/>
</dbReference>
<evidence type="ECO:0000313" key="2">
    <source>
        <dbReference type="EMBL" id="KAA8527958.1"/>
    </source>
</evidence>
<dbReference type="EMBL" id="CM018045">
    <property type="protein sequence ID" value="KAA8527958.1"/>
    <property type="molecule type" value="Genomic_DNA"/>
</dbReference>
<dbReference type="PANTHER" id="PTHR35996">
    <property type="entry name" value="OSJNBA0038O10.25 PROTEIN"/>
    <property type="match status" value="1"/>
</dbReference>
<reference evidence="2 3" key="1">
    <citation type="submission" date="2019-09" db="EMBL/GenBank/DDBJ databases">
        <title>A chromosome-level genome assembly of the Chinese tupelo Nyssa sinensis.</title>
        <authorList>
            <person name="Yang X."/>
            <person name="Kang M."/>
            <person name="Yang Y."/>
            <person name="Xiong H."/>
            <person name="Wang M."/>
            <person name="Zhang Z."/>
            <person name="Wang Z."/>
            <person name="Wu H."/>
            <person name="Ma T."/>
            <person name="Liu J."/>
            <person name="Xi Z."/>
        </authorList>
    </citation>
    <scope>NUCLEOTIDE SEQUENCE [LARGE SCALE GENOMIC DNA]</scope>
    <source>
        <strain evidence="2">J267</strain>
        <tissue evidence="2">Leaf</tissue>
    </source>
</reference>
<gene>
    <name evidence="2" type="ORF">F0562_035173</name>
</gene>
<evidence type="ECO:0000313" key="3">
    <source>
        <dbReference type="Proteomes" id="UP000325577"/>
    </source>
</evidence>
<dbReference type="InterPro" id="IPR040278">
    <property type="entry name" value="UPF0426"/>
</dbReference>
<evidence type="ECO:0000256" key="1">
    <source>
        <dbReference type="SAM" id="MobiDB-lite"/>
    </source>
</evidence>
<dbReference type="PANTHER" id="PTHR35996:SF1">
    <property type="entry name" value="OS04G0528100 PROTEIN"/>
    <property type="match status" value="1"/>
</dbReference>
<organism evidence="2 3">
    <name type="scientific">Nyssa sinensis</name>
    <dbReference type="NCBI Taxonomy" id="561372"/>
    <lineage>
        <taxon>Eukaryota</taxon>
        <taxon>Viridiplantae</taxon>
        <taxon>Streptophyta</taxon>
        <taxon>Embryophyta</taxon>
        <taxon>Tracheophyta</taxon>
        <taxon>Spermatophyta</taxon>
        <taxon>Magnoliopsida</taxon>
        <taxon>eudicotyledons</taxon>
        <taxon>Gunneridae</taxon>
        <taxon>Pentapetalae</taxon>
        <taxon>asterids</taxon>
        <taxon>Cornales</taxon>
        <taxon>Nyssaceae</taxon>
        <taxon>Nyssa</taxon>
    </lineage>
</organism>
<protein>
    <submittedName>
        <fullName evidence="2">Uncharacterized protein</fullName>
    </submittedName>
</protein>
<proteinExistence type="predicted"/>
<keyword evidence="3" id="KW-1185">Reference proteome</keyword>
<name>A0A5J5ACU3_9ASTE</name>
<sequence length="113" mass="12627">MMSTVLNSPASCSVWKSKAVVKRLSSSSLLPKRSVRVKAFFFNPTNEPILREAFKEPVAFMGGMFAGLLRLDLNEDPLKEWVARTVEASGVTEEEIDGKPKSEEEIPQQIEIE</sequence>
<feature type="region of interest" description="Disordered" evidence="1">
    <location>
        <begin position="90"/>
        <end position="113"/>
    </location>
</feature>
<dbReference type="OrthoDB" id="784484at2759"/>